<keyword evidence="6" id="KW-1133">Transmembrane helix</keyword>
<comment type="subcellular location">
    <subcellularLocation>
        <location evidence="1">Cell inner membrane</location>
        <topology evidence="1">Single-pass membrane protein</topology>
    </subcellularLocation>
</comment>
<dbReference type="PANTHER" id="PTHR35893:SF3">
    <property type="entry name" value="INNER MEMBRANE PROTEIN"/>
    <property type="match status" value="1"/>
</dbReference>
<proteinExistence type="inferred from homology"/>
<dbReference type="KEGG" id="ccv:CCV52592_0803"/>
<dbReference type="OrthoDB" id="5687816at2"/>
<evidence type="ECO:0000313" key="12">
    <source>
        <dbReference type="Proteomes" id="UP000006380"/>
    </source>
</evidence>
<dbReference type="HOGENOM" id="CLU_132623_0_1_7"/>
<dbReference type="PANTHER" id="PTHR35893">
    <property type="entry name" value="INNER MEMBRANE PROTEIN-RELATED"/>
    <property type="match status" value="1"/>
</dbReference>
<evidence type="ECO:0000259" key="9">
    <source>
        <dbReference type="Pfam" id="PF05957"/>
    </source>
</evidence>
<dbReference type="InterPro" id="IPR043605">
    <property type="entry name" value="DUF883_C"/>
</dbReference>
<protein>
    <recommendedName>
        <fullName evidence="13">DUF883 domain-containing protein</fullName>
    </recommendedName>
</protein>
<dbReference type="InterPro" id="IPR043604">
    <property type="entry name" value="DUF883_N"/>
</dbReference>
<dbReference type="Pfam" id="PF05957">
    <property type="entry name" value="DUF883"/>
    <property type="match status" value="1"/>
</dbReference>
<reference evidence="11" key="1">
    <citation type="submission" date="2016-07" db="EMBL/GenBank/DDBJ databases">
        <title>Comparative genomics of the Campylobacter concisus group.</title>
        <authorList>
            <person name="Miller W.G."/>
            <person name="Yee E."/>
            <person name="Chapman M.H."/>
            <person name="Huynh S."/>
            <person name="Bono J.L."/>
            <person name="On S.L.W."/>
            <person name="StLeger J."/>
            <person name="Foster G."/>
            <person name="Parker C.T."/>
        </authorList>
    </citation>
    <scope>NUCLEOTIDE SEQUENCE</scope>
    <source>
        <strain evidence="11">525.92</strain>
    </source>
</reference>
<accession>A7GXJ8</accession>
<evidence type="ECO:0000256" key="2">
    <source>
        <dbReference type="ARBA" id="ARBA00010423"/>
    </source>
</evidence>
<keyword evidence="4" id="KW-0997">Cell inner membrane</keyword>
<keyword evidence="12" id="KW-1185">Reference proteome</keyword>
<evidence type="ECO:0000259" key="10">
    <source>
        <dbReference type="Pfam" id="PF19029"/>
    </source>
</evidence>
<evidence type="ECO:0000256" key="7">
    <source>
        <dbReference type="ARBA" id="ARBA00023136"/>
    </source>
</evidence>
<evidence type="ECO:0000313" key="11">
    <source>
        <dbReference type="EMBL" id="EAT99470.1"/>
    </source>
</evidence>
<evidence type="ECO:0000256" key="3">
    <source>
        <dbReference type="ARBA" id="ARBA00022475"/>
    </source>
</evidence>
<evidence type="ECO:0000256" key="5">
    <source>
        <dbReference type="ARBA" id="ARBA00022692"/>
    </source>
</evidence>
<dbReference type="GO" id="GO:0043022">
    <property type="term" value="F:ribosome binding"/>
    <property type="evidence" value="ECO:0007669"/>
    <property type="project" value="InterPro"/>
</dbReference>
<dbReference type="GO" id="GO:0005886">
    <property type="term" value="C:plasma membrane"/>
    <property type="evidence" value="ECO:0007669"/>
    <property type="project" value="UniProtKB-SubCell"/>
</dbReference>
<evidence type="ECO:0000256" key="4">
    <source>
        <dbReference type="ARBA" id="ARBA00022519"/>
    </source>
</evidence>
<dbReference type="RefSeq" id="WP_009650295.1">
    <property type="nucleotide sequence ID" value="NC_009715.2"/>
</dbReference>
<keyword evidence="8" id="KW-0175">Coiled coil</keyword>
<sequence length="92" mass="10145">MLGEIRDILTSAEELFDEKSKAGSEELKRLKESLNSRIDKAKQRFAILQEDAMSNAKNIAKQTESLVQENPYKAIGVAGLIGLLLGVLISKK</sequence>
<organism evidence="11 12">
    <name type="scientific">Campylobacter curvus (strain 525.92)</name>
    <dbReference type="NCBI Taxonomy" id="360105"/>
    <lineage>
        <taxon>Bacteria</taxon>
        <taxon>Pseudomonadati</taxon>
        <taxon>Campylobacterota</taxon>
        <taxon>Epsilonproteobacteria</taxon>
        <taxon>Campylobacterales</taxon>
        <taxon>Campylobacteraceae</taxon>
        <taxon>Campylobacter</taxon>
    </lineage>
</organism>
<evidence type="ECO:0008006" key="13">
    <source>
        <dbReference type="Google" id="ProtNLM"/>
    </source>
</evidence>
<evidence type="ECO:0000256" key="1">
    <source>
        <dbReference type="ARBA" id="ARBA00004377"/>
    </source>
</evidence>
<comment type="similarity">
    <text evidence="2">Belongs to the ElaB/YgaM/YqjD family.</text>
</comment>
<dbReference type="EMBL" id="CP000767">
    <property type="protein sequence ID" value="EAT99470.1"/>
    <property type="molecule type" value="Genomic_DNA"/>
</dbReference>
<dbReference type="STRING" id="360105.CCV52592_0803"/>
<keyword evidence="5" id="KW-0812">Transmembrane</keyword>
<evidence type="ECO:0000256" key="6">
    <source>
        <dbReference type="ARBA" id="ARBA00022989"/>
    </source>
</evidence>
<feature type="domain" description="DUF883" evidence="10">
    <location>
        <begin position="63"/>
        <end position="92"/>
    </location>
</feature>
<evidence type="ECO:0000256" key="8">
    <source>
        <dbReference type="SAM" id="Coils"/>
    </source>
</evidence>
<feature type="domain" description="DUF883" evidence="9">
    <location>
        <begin position="2"/>
        <end position="50"/>
    </location>
</feature>
<keyword evidence="3" id="KW-1003">Cell membrane</keyword>
<gene>
    <name evidence="11" type="ORF">CCV52592_0803</name>
</gene>
<dbReference type="Pfam" id="PF19029">
    <property type="entry name" value="DUF883_C"/>
    <property type="match status" value="1"/>
</dbReference>
<dbReference type="Proteomes" id="UP000006380">
    <property type="component" value="Chromosome"/>
</dbReference>
<feature type="coiled-coil region" evidence="8">
    <location>
        <begin position="24"/>
        <end position="51"/>
    </location>
</feature>
<dbReference type="AlphaFoldDB" id="A7GXJ8"/>
<name>A7GXJ8_CAMC5</name>
<keyword evidence="7" id="KW-0472">Membrane</keyword>
<dbReference type="InterPro" id="IPR010279">
    <property type="entry name" value="YqjD/ElaB"/>
</dbReference>